<dbReference type="AlphaFoldDB" id="A0A7K1FLK0"/>
<dbReference type="SUPFAM" id="SSF55781">
    <property type="entry name" value="GAF domain-like"/>
    <property type="match status" value="1"/>
</dbReference>
<dbReference type="SMART" id="SM00421">
    <property type="entry name" value="HTH_LUXR"/>
    <property type="match status" value="1"/>
</dbReference>
<keyword evidence="2" id="KW-0238">DNA-binding</keyword>
<dbReference type="PRINTS" id="PR00038">
    <property type="entry name" value="HTHLUXR"/>
</dbReference>
<reference evidence="5 6" key="1">
    <citation type="submission" date="2019-11" db="EMBL/GenBank/DDBJ databases">
        <authorList>
            <person name="Jiang L.-Q."/>
        </authorList>
    </citation>
    <scope>NUCLEOTIDE SEQUENCE [LARGE SCALE GENOMIC DNA]</scope>
    <source>
        <strain evidence="5 6">YIM 132087</strain>
    </source>
</reference>
<dbReference type="GO" id="GO:0003677">
    <property type="term" value="F:DNA binding"/>
    <property type="evidence" value="ECO:0007669"/>
    <property type="project" value="UniProtKB-KW"/>
</dbReference>
<evidence type="ECO:0000256" key="3">
    <source>
        <dbReference type="ARBA" id="ARBA00023163"/>
    </source>
</evidence>
<organism evidence="5 6">
    <name type="scientific">Nakamurella alba</name>
    <dbReference type="NCBI Taxonomy" id="2665158"/>
    <lineage>
        <taxon>Bacteria</taxon>
        <taxon>Bacillati</taxon>
        <taxon>Actinomycetota</taxon>
        <taxon>Actinomycetes</taxon>
        <taxon>Nakamurellales</taxon>
        <taxon>Nakamurellaceae</taxon>
        <taxon>Nakamurella</taxon>
    </lineage>
</organism>
<dbReference type="InterPro" id="IPR036388">
    <property type="entry name" value="WH-like_DNA-bd_sf"/>
</dbReference>
<accession>A0A7K1FLK0</accession>
<dbReference type="EMBL" id="WLYK01000005">
    <property type="protein sequence ID" value="MTD15022.1"/>
    <property type="molecule type" value="Genomic_DNA"/>
</dbReference>
<comment type="caution">
    <text evidence="5">The sequence shown here is derived from an EMBL/GenBank/DDBJ whole genome shotgun (WGS) entry which is preliminary data.</text>
</comment>
<dbReference type="PROSITE" id="PS50043">
    <property type="entry name" value="HTH_LUXR_2"/>
    <property type="match status" value="1"/>
</dbReference>
<proteinExistence type="predicted"/>
<keyword evidence="3" id="KW-0804">Transcription</keyword>
<evidence type="ECO:0000256" key="2">
    <source>
        <dbReference type="ARBA" id="ARBA00023125"/>
    </source>
</evidence>
<feature type="domain" description="HTH luxR-type" evidence="4">
    <location>
        <begin position="283"/>
        <end position="347"/>
    </location>
</feature>
<gene>
    <name evidence="5" type="ORF">GIS00_13845</name>
</gene>
<evidence type="ECO:0000313" key="6">
    <source>
        <dbReference type="Proteomes" id="UP000460221"/>
    </source>
</evidence>
<dbReference type="PANTHER" id="PTHR44688">
    <property type="entry name" value="DNA-BINDING TRANSCRIPTIONAL ACTIVATOR DEVR_DOSR"/>
    <property type="match status" value="1"/>
</dbReference>
<dbReference type="Pfam" id="PF00196">
    <property type="entry name" value="GerE"/>
    <property type="match status" value="1"/>
</dbReference>
<dbReference type="Gene3D" id="1.10.10.10">
    <property type="entry name" value="Winged helix-like DNA-binding domain superfamily/Winged helix DNA-binding domain"/>
    <property type="match status" value="1"/>
</dbReference>
<dbReference type="RefSeq" id="WP_154769003.1">
    <property type="nucleotide sequence ID" value="NZ_WLYK01000005.1"/>
</dbReference>
<name>A0A7K1FLK0_9ACTN</name>
<dbReference type="SUPFAM" id="SSF46894">
    <property type="entry name" value="C-terminal effector domain of the bipartite response regulators"/>
    <property type="match status" value="1"/>
</dbReference>
<evidence type="ECO:0000256" key="1">
    <source>
        <dbReference type="ARBA" id="ARBA00023015"/>
    </source>
</evidence>
<protein>
    <submittedName>
        <fullName evidence="5">LuxR family transcriptional regulator</fullName>
    </submittedName>
</protein>
<dbReference type="CDD" id="cd06170">
    <property type="entry name" value="LuxR_C_like"/>
    <property type="match status" value="1"/>
</dbReference>
<evidence type="ECO:0000259" key="4">
    <source>
        <dbReference type="PROSITE" id="PS50043"/>
    </source>
</evidence>
<dbReference type="Proteomes" id="UP000460221">
    <property type="component" value="Unassembled WGS sequence"/>
</dbReference>
<keyword evidence="6" id="KW-1185">Reference proteome</keyword>
<dbReference type="PANTHER" id="PTHR44688:SF16">
    <property type="entry name" value="DNA-BINDING TRANSCRIPTIONAL ACTIVATOR DEVR_DOSR"/>
    <property type="match status" value="1"/>
</dbReference>
<dbReference type="GO" id="GO:0006355">
    <property type="term" value="P:regulation of DNA-templated transcription"/>
    <property type="evidence" value="ECO:0007669"/>
    <property type="project" value="InterPro"/>
</dbReference>
<dbReference type="InterPro" id="IPR000792">
    <property type="entry name" value="Tscrpt_reg_LuxR_C"/>
</dbReference>
<evidence type="ECO:0000313" key="5">
    <source>
        <dbReference type="EMBL" id="MTD15022.1"/>
    </source>
</evidence>
<keyword evidence="1" id="KW-0805">Transcription regulation</keyword>
<sequence>MKVTTRRPLDEILVRELAPDADRNDVADAVYAVIRQRVPFDFACLATTDPATGLVTWASKTRDLGVGDEEFSAQEYGPPDVNRFVEIAQRAVPVGVLSVDTDGHPERCRRHREFNHLRFGFTDEIRVVFRSRGVAWGAIGLYRGPGDPPFTAKDGAEVVALEVVVAEALQRSMFRPGARQVLRSGGEGPAVLIIDAQDRVTQLTPAAADAIEQLGGYDHGSPPANILAVVAHTRTSGAPTDSRTQVGHGWWLSLRAAPLSGPPGGNDVVVTIEPTPHTDLSRLTLAAHGLTTREEDVTLLVLQGASTRAIATSLHLSPHTVQDHLKKIFGKLGVNSRRDLAALLTGG</sequence>
<dbReference type="InterPro" id="IPR016032">
    <property type="entry name" value="Sig_transdc_resp-reg_C-effctor"/>
</dbReference>